<dbReference type="OrthoDB" id="3946702at2759"/>
<dbReference type="Proteomes" id="UP000799770">
    <property type="component" value="Unassembled WGS sequence"/>
</dbReference>
<organism evidence="2 3">
    <name type="scientific">Lophiotrema nucula</name>
    <dbReference type="NCBI Taxonomy" id="690887"/>
    <lineage>
        <taxon>Eukaryota</taxon>
        <taxon>Fungi</taxon>
        <taxon>Dikarya</taxon>
        <taxon>Ascomycota</taxon>
        <taxon>Pezizomycotina</taxon>
        <taxon>Dothideomycetes</taxon>
        <taxon>Pleosporomycetidae</taxon>
        <taxon>Pleosporales</taxon>
        <taxon>Lophiotremataceae</taxon>
        <taxon>Lophiotrema</taxon>
    </lineage>
</organism>
<accession>A0A6A5YPG8</accession>
<reference evidence="2" key="1">
    <citation type="journal article" date="2020" name="Stud. Mycol.">
        <title>101 Dothideomycetes genomes: a test case for predicting lifestyles and emergence of pathogens.</title>
        <authorList>
            <person name="Haridas S."/>
            <person name="Albert R."/>
            <person name="Binder M."/>
            <person name="Bloem J."/>
            <person name="Labutti K."/>
            <person name="Salamov A."/>
            <person name="Andreopoulos B."/>
            <person name="Baker S."/>
            <person name="Barry K."/>
            <person name="Bills G."/>
            <person name="Bluhm B."/>
            <person name="Cannon C."/>
            <person name="Castanera R."/>
            <person name="Culley D."/>
            <person name="Daum C."/>
            <person name="Ezra D."/>
            <person name="Gonzalez J."/>
            <person name="Henrissat B."/>
            <person name="Kuo A."/>
            <person name="Liang C."/>
            <person name="Lipzen A."/>
            <person name="Lutzoni F."/>
            <person name="Magnuson J."/>
            <person name="Mondo S."/>
            <person name="Nolan M."/>
            <person name="Ohm R."/>
            <person name="Pangilinan J."/>
            <person name="Park H.-J."/>
            <person name="Ramirez L."/>
            <person name="Alfaro M."/>
            <person name="Sun H."/>
            <person name="Tritt A."/>
            <person name="Yoshinaga Y."/>
            <person name="Zwiers L.-H."/>
            <person name="Turgeon B."/>
            <person name="Goodwin S."/>
            <person name="Spatafora J."/>
            <person name="Crous P."/>
            <person name="Grigoriev I."/>
        </authorList>
    </citation>
    <scope>NUCLEOTIDE SEQUENCE</scope>
    <source>
        <strain evidence="2">CBS 627.86</strain>
    </source>
</reference>
<dbReference type="EMBL" id="ML977344">
    <property type="protein sequence ID" value="KAF2109015.1"/>
    <property type="molecule type" value="Genomic_DNA"/>
</dbReference>
<gene>
    <name evidence="2" type="ORF">BDV96DRAFT_652255</name>
</gene>
<feature type="region of interest" description="Disordered" evidence="1">
    <location>
        <begin position="1"/>
        <end position="42"/>
    </location>
</feature>
<protein>
    <submittedName>
        <fullName evidence="2">Uncharacterized protein</fullName>
    </submittedName>
</protein>
<dbReference type="AlphaFoldDB" id="A0A6A5YPG8"/>
<name>A0A6A5YPG8_9PLEO</name>
<sequence>MADQEQEAPPLPPISPTETIASHLEASTPPSSPTPPLNVHSPDERCPTCRVPFWEAVDSIASIEQHNLIWLGYLPFAKERPFEIPVRLPCNFGHLIGDVCLKWNYTVGESNSCPIDREELFERGTNKRAESQQSKYRRGRISIVEGPSRRIFKENSEWTEEQLIHVNERHVDEWVTRIPGVIIHIACHLTHFPEIKMIEVWQKMKRNIEGLSQDIEESLFPIFPLDKRTDEHWGFERLARGLATEVDLDRDGRWPVWIRILMDERTAKMHRALRGEVLKLARESLDPNAPFCARRV</sequence>
<keyword evidence="3" id="KW-1185">Reference proteome</keyword>
<evidence type="ECO:0000313" key="3">
    <source>
        <dbReference type="Proteomes" id="UP000799770"/>
    </source>
</evidence>
<evidence type="ECO:0000256" key="1">
    <source>
        <dbReference type="SAM" id="MobiDB-lite"/>
    </source>
</evidence>
<proteinExistence type="predicted"/>
<evidence type="ECO:0000313" key="2">
    <source>
        <dbReference type="EMBL" id="KAF2109015.1"/>
    </source>
</evidence>